<reference evidence="2 3" key="1">
    <citation type="journal article" date="2013" name="Curr. Biol.">
        <title>The Genome of the Foraminiferan Reticulomyxa filosa.</title>
        <authorList>
            <person name="Glockner G."/>
            <person name="Hulsmann N."/>
            <person name="Schleicher M."/>
            <person name="Noegel A.A."/>
            <person name="Eichinger L."/>
            <person name="Gallinger C."/>
            <person name="Pawlowski J."/>
            <person name="Sierra R."/>
            <person name="Euteneuer U."/>
            <person name="Pillet L."/>
            <person name="Moustafa A."/>
            <person name="Platzer M."/>
            <person name="Groth M."/>
            <person name="Szafranski K."/>
            <person name="Schliwa M."/>
        </authorList>
    </citation>
    <scope>NUCLEOTIDE SEQUENCE [LARGE SCALE GENOMIC DNA]</scope>
</reference>
<sequence>YTNNNNNNNNRCNAYVNITQIYVAGEMLTEFRIMAGFFMVLGWLIIFGSAMGWEYCAFFVVEASALAMTGMATVATWWMLDKSELFNLPLSIEKRLRELGIDDEEFQKAQHAPPLKEVLKDDEAITFFLRHLIRELSLENIFFLADVMHFKASLHSNIEFCLVL</sequence>
<dbReference type="InterPro" id="IPR036305">
    <property type="entry name" value="RGS_sf"/>
</dbReference>
<evidence type="ECO:0000256" key="1">
    <source>
        <dbReference type="SAM" id="Phobius"/>
    </source>
</evidence>
<dbReference type="Proteomes" id="UP000023152">
    <property type="component" value="Unassembled WGS sequence"/>
</dbReference>
<protein>
    <submittedName>
        <fullName evidence="2">Uncharacterized protein</fullName>
    </submittedName>
</protein>
<dbReference type="InterPro" id="IPR044926">
    <property type="entry name" value="RGS_subdomain_2"/>
</dbReference>
<keyword evidence="3" id="KW-1185">Reference proteome</keyword>
<keyword evidence="1" id="KW-0472">Membrane</keyword>
<accession>X6N1F8</accession>
<feature type="transmembrane region" description="Helical" evidence="1">
    <location>
        <begin position="57"/>
        <end position="80"/>
    </location>
</feature>
<evidence type="ECO:0000313" key="2">
    <source>
        <dbReference type="EMBL" id="ETO19569.1"/>
    </source>
</evidence>
<dbReference type="Gene3D" id="1.10.167.10">
    <property type="entry name" value="Regulator of G-protein Signalling 4, domain 2"/>
    <property type="match status" value="1"/>
</dbReference>
<keyword evidence="1" id="KW-1133">Transmembrane helix</keyword>
<keyword evidence="1" id="KW-0812">Transmembrane</keyword>
<feature type="transmembrane region" description="Helical" evidence="1">
    <location>
        <begin position="31"/>
        <end position="51"/>
    </location>
</feature>
<dbReference type="SUPFAM" id="SSF48097">
    <property type="entry name" value="Regulator of G-protein signaling, RGS"/>
    <property type="match status" value="1"/>
</dbReference>
<name>X6N1F8_RETFI</name>
<comment type="caution">
    <text evidence="2">The sequence shown here is derived from an EMBL/GenBank/DDBJ whole genome shotgun (WGS) entry which is preliminary data.</text>
</comment>
<organism evidence="2 3">
    <name type="scientific">Reticulomyxa filosa</name>
    <dbReference type="NCBI Taxonomy" id="46433"/>
    <lineage>
        <taxon>Eukaryota</taxon>
        <taxon>Sar</taxon>
        <taxon>Rhizaria</taxon>
        <taxon>Retaria</taxon>
        <taxon>Foraminifera</taxon>
        <taxon>Monothalamids</taxon>
        <taxon>Reticulomyxidae</taxon>
        <taxon>Reticulomyxa</taxon>
    </lineage>
</organism>
<dbReference type="AlphaFoldDB" id="X6N1F8"/>
<evidence type="ECO:0000313" key="3">
    <source>
        <dbReference type="Proteomes" id="UP000023152"/>
    </source>
</evidence>
<dbReference type="EMBL" id="ASPP01013513">
    <property type="protein sequence ID" value="ETO19569.1"/>
    <property type="molecule type" value="Genomic_DNA"/>
</dbReference>
<proteinExistence type="predicted"/>
<feature type="non-terminal residue" evidence="2">
    <location>
        <position position="1"/>
    </location>
</feature>
<gene>
    <name evidence="2" type="ORF">RFI_17662</name>
</gene>